<dbReference type="Proteomes" id="UP000539538">
    <property type="component" value="Unassembled WGS sequence"/>
</dbReference>
<comment type="caution">
    <text evidence="3">The sequence shown here is derived from an EMBL/GenBank/DDBJ whole genome shotgun (WGS) entry which is preliminary data.</text>
</comment>
<protein>
    <recommendedName>
        <fullName evidence="2">PepSY domain-containing protein</fullName>
    </recommendedName>
</protein>
<dbReference type="RefSeq" id="WP_183262818.1">
    <property type="nucleotide sequence ID" value="NZ_BAAAVZ010000002.1"/>
</dbReference>
<sequence>MTKMISGLVLAVLLAAMPAHAQTKDPAVPPQNSLKLSEIIAKIEQRDQFHYISEIDWESEGYYDVVYYTSDKAKVEIKIDPVSGEPRR</sequence>
<reference evidence="3 4" key="1">
    <citation type="submission" date="2020-08" db="EMBL/GenBank/DDBJ databases">
        <title>Genomic Encyclopedia of Type Strains, Phase IV (KMG-IV): sequencing the most valuable type-strain genomes for metagenomic binning, comparative biology and taxonomic classification.</title>
        <authorList>
            <person name="Goeker M."/>
        </authorList>
    </citation>
    <scope>NUCLEOTIDE SEQUENCE [LARGE SCALE GENOMIC DNA]</scope>
    <source>
        <strain evidence="3 4">DSM 7050</strain>
    </source>
</reference>
<dbReference type="EMBL" id="JACHOT010000002">
    <property type="protein sequence ID" value="MBB4650847.1"/>
    <property type="molecule type" value="Genomic_DNA"/>
</dbReference>
<gene>
    <name evidence="3" type="ORF">GGQ99_002602</name>
</gene>
<proteinExistence type="predicted"/>
<evidence type="ECO:0000313" key="4">
    <source>
        <dbReference type="Proteomes" id="UP000539538"/>
    </source>
</evidence>
<keyword evidence="1" id="KW-0732">Signal</keyword>
<evidence type="ECO:0000259" key="2">
    <source>
        <dbReference type="Pfam" id="PF13670"/>
    </source>
</evidence>
<evidence type="ECO:0000313" key="3">
    <source>
        <dbReference type="EMBL" id="MBB4650847.1"/>
    </source>
</evidence>
<name>A0ABR6L261_9HYPH</name>
<accession>A0ABR6L261</accession>
<evidence type="ECO:0000256" key="1">
    <source>
        <dbReference type="SAM" id="SignalP"/>
    </source>
</evidence>
<dbReference type="Pfam" id="PF13670">
    <property type="entry name" value="PepSY_2"/>
    <property type="match status" value="1"/>
</dbReference>
<organism evidence="3 4">
    <name type="scientific">Aminobacter niigataensis</name>
    <dbReference type="NCBI Taxonomy" id="83265"/>
    <lineage>
        <taxon>Bacteria</taxon>
        <taxon>Pseudomonadati</taxon>
        <taxon>Pseudomonadota</taxon>
        <taxon>Alphaproteobacteria</taxon>
        <taxon>Hyphomicrobiales</taxon>
        <taxon>Phyllobacteriaceae</taxon>
        <taxon>Aminobacter</taxon>
    </lineage>
</organism>
<feature type="chain" id="PRO_5045440054" description="PepSY domain-containing protein" evidence="1">
    <location>
        <begin position="22"/>
        <end position="88"/>
    </location>
</feature>
<feature type="signal peptide" evidence="1">
    <location>
        <begin position="1"/>
        <end position="21"/>
    </location>
</feature>
<feature type="domain" description="PepSY" evidence="2">
    <location>
        <begin position="8"/>
        <end position="85"/>
    </location>
</feature>
<dbReference type="InterPro" id="IPR025711">
    <property type="entry name" value="PepSY"/>
</dbReference>
<keyword evidence="4" id="KW-1185">Reference proteome</keyword>